<dbReference type="Proteomes" id="UP000283269">
    <property type="component" value="Unassembled WGS sequence"/>
</dbReference>
<comment type="similarity">
    <text evidence="2">Belongs to the COX20 family.</text>
</comment>
<dbReference type="Pfam" id="PF12597">
    <property type="entry name" value="Cox20"/>
    <property type="match status" value="1"/>
</dbReference>
<keyword evidence="7" id="KW-0496">Mitochondrion</keyword>
<feature type="compositionally biased region" description="Polar residues" evidence="9">
    <location>
        <begin position="1"/>
        <end position="10"/>
    </location>
</feature>
<dbReference type="EMBL" id="NHYD01002743">
    <property type="protein sequence ID" value="PPQ85179.1"/>
    <property type="molecule type" value="Genomic_DNA"/>
</dbReference>
<evidence type="ECO:0000256" key="2">
    <source>
        <dbReference type="ARBA" id="ARBA00009575"/>
    </source>
</evidence>
<comment type="subcellular location">
    <subcellularLocation>
        <location evidence="1">Mitochondrion inner membrane</location>
    </subcellularLocation>
</comment>
<dbReference type="InParanoid" id="A0A409X347"/>
<comment type="caution">
    <text evidence="11">The sequence shown here is derived from an EMBL/GenBank/DDBJ whole genome shotgun (WGS) entry which is preliminary data.</text>
</comment>
<organism evidence="11 12">
    <name type="scientific">Psilocybe cyanescens</name>
    <dbReference type="NCBI Taxonomy" id="93625"/>
    <lineage>
        <taxon>Eukaryota</taxon>
        <taxon>Fungi</taxon>
        <taxon>Dikarya</taxon>
        <taxon>Basidiomycota</taxon>
        <taxon>Agaricomycotina</taxon>
        <taxon>Agaricomycetes</taxon>
        <taxon>Agaricomycetidae</taxon>
        <taxon>Agaricales</taxon>
        <taxon>Agaricineae</taxon>
        <taxon>Strophariaceae</taxon>
        <taxon>Psilocybe</taxon>
    </lineage>
</organism>
<dbReference type="GO" id="GO:0033617">
    <property type="term" value="P:mitochondrial respiratory chain complex IV assembly"/>
    <property type="evidence" value="ECO:0007669"/>
    <property type="project" value="InterPro"/>
</dbReference>
<dbReference type="PRINTS" id="PR02049">
    <property type="entry name" value="PROTEINF36A"/>
</dbReference>
<keyword evidence="4 10" id="KW-0812">Transmembrane</keyword>
<dbReference type="OrthoDB" id="14603at2759"/>
<feature type="transmembrane region" description="Helical" evidence="10">
    <location>
        <begin position="43"/>
        <end position="62"/>
    </location>
</feature>
<feature type="region of interest" description="Disordered" evidence="9">
    <location>
        <begin position="1"/>
        <end position="20"/>
    </location>
</feature>
<evidence type="ECO:0000256" key="4">
    <source>
        <dbReference type="ARBA" id="ARBA00022692"/>
    </source>
</evidence>
<dbReference type="InterPro" id="IPR022533">
    <property type="entry name" value="Cox20"/>
</dbReference>
<evidence type="ECO:0000313" key="11">
    <source>
        <dbReference type="EMBL" id="PPQ85179.1"/>
    </source>
</evidence>
<reference evidence="11 12" key="1">
    <citation type="journal article" date="2018" name="Evol. Lett.">
        <title>Horizontal gene cluster transfer increased hallucinogenic mushroom diversity.</title>
        <authorList>
            <person name="Reynolds H.T."/>
            <person name="Vijayakumar V."/>
            <person name="Gluck-Thaler E."/>
            <person name="Korotkin H.B."/>
            <person name="Matheny P.B."/>
            <person name="Slot J.C."/>
        </authorList>
    </citation>
    <scope>NUCLEOTIDE SEQUENCE [LARGE SCALE GENOMIC DNA]</scope>
    <source>
        <strain evidence="11 12">2631</strain>
    </source>
</reference>
<feature type="transmembrane region" description="Helical" evidence="10">
    <location>
        <begin position="68"/>
        <end position="87"/>
    </location>
</feature>
<keyword evidence="8 10" id="KW-0472">Membrane</keyword>
<keyword evidence="6 10" id="KW-1133">Transmembrane helix</keyword>
<evidence type="ECO:0000256" key="1">
    <source>
        <dbReference type="ARBA" id="ARBA00004273"/>
    </source>
</evidence>
<name>A0A409X347_PSICY</name>
<dbReference type="PANTHER" id="PTHR31586:SF1">
    <property type="entry name" value="CYTOCHROME C OXIDASE ASSEMBLY PROTEIN COX20, MITOCHONDRIAL"/>
    <property type="match status" value="1"/>
</dbReference>
<dbReference type="GO" id="GO:0005743">
    <property type="term" value="C:mitochondrial inner membrane"/>
    <property type="evidence" value="ECO:0007669"/>
    <property type="project" value="UniProtKB-SubCell"/>
</dbReference>
<keyword evidence="5" id="KW-0999">Mitochondrion inner membrane</keyword>
<evidence type="ECO:0000256" key="3">
    <source>
        <dbReference type="ARBA" id="ARBA00017689"/>
    </source>
</evidence>
<keyword evidence="12" id="KW-1185">Reference proteome</keyword>
<gene>
    <name evidence="11" type="ORF">CVT25_004186</name>
</gene>
<evidence type="ECO:0000256" key="5">
    <source>
        <dbReference type="ARBA" id="ARBA00022792"/>
    </source>
</evidence>
<sequence length="127" mass="13215">MSNTASTSQPPTLPSKIPVPTGNLVHDSLESAKHVSDLPCARNALLAGIASGAGMGAIRGLAAGPMMAGHWAIGTFVLVSLGSWHICQNQYAEERRKISQVIESMPKRTLKESGSSESSSVPSTSKS</sequence>
<evidence type="ECO:0000256" key="7">
    <source>
        <dbReference type="ARBA" id="ARBA00023128"/>
    </source>
</evidence>
<dbReference type="STRING" id="93625.A0A409X347"/>
<evidence type="ECO:0000313" key="12">
    <source>
        <dbReference type="Proteomes" id="UP000283269"/>
    </source>
</evidence>
<evidence type="ECO:0000256" key="10">
    <source>
        <dbReference type="SAM" id="Phobius"/>
    </source>
</evidence>
<protein>
    <recommendedName>
        <fullName evidence="3">Cytochrome c oxidase assembly protein COX20, mitochondrial</fullName>
    </recommendedName>
</protein>
<dbReference type="AlphaFoldDB" id="A0A409X347"/>
<evidence type="ECO:0000256" key="6">
    <source>
        <dbReference type="ARBA" id="ARBA00022989"/>
    </source>
</evidence>
<proteinExistence type="inferred from homology"/>
<feature type="compositionally biased region" description="Low complexity" evidence="9">
    <location>
        <begin position="113"/>
        <end position="127"/>
    </location>
</feature>
<evidence type="ECO:0000256" key="8">
    <source>
        <dbReference type="ARBA" id="ARBA00023136"/>
    </source>
</evidence>
<evidence type="ECO:0000256" key="9">
    <source>
        <dbReference type="SAM" id="MobiDB-lite"/>
    </source>
</evidence>
<accession>A0A409X347</accession>
<feature type="region of interest" description="Disordered" evidence="9">
    <location>
        <begin position="105"/>
        <end position="127"/>
    </location>
</feature>
<dbReference type="PANTHER" id="PTHR31586">
    <property type="entry name" value="CYTOCHROME C OXIDASE PROTEIN 20"/>
    <property type="match status" value="1"/>
</dbReference>